<accession>A0A8K0JVE0</accession>
<evidence type="ECO:0000256" key="1">
    <source>
        <dbReference type="SAM" id="MobiDB-lite"/>
    </source>
</evidence>
<feature type="region of interest" description="Disordered" evidence="1">
    <location>
        <begin position="187"/>
        <end position="212"/>
    </location>
</feature>
<evidence type="ECO:0000313" key="2">
    <source>
        <dbReference type="EMBL" id="KAG7571068.1"/>
    </source>
</evidence>
<dbReference type="Proteomes" id="UP000812966">
    <property type="component" value="Unassembled WGS sequence"/>
</dbReference>
<reference evidence="2" key="1">
    <citation type="submission" date="2020-04" db="EMBL/GenBank/DDBJ databases">
        <title>Analysis of mating type loci in Filobasidium floriforme.</title>
        <authorList>
            <person name="Nowrousian M."/>
        </authorList>
    </citation>
    <scope>NUCLEOTIDE SEQUENCE</scope>
    <source>
        <strain evidence="2">CBS 6242</strain>
    </source>
</reference>
<name>A0A8K0JVE0_9TREE</name>
<organism evidence="2 3">
    <name type="scientific">Filobasidium floriforme</name>
    <dbReference type="NCBI Taxonomy" id="5210"/>
    <lineage>
        <taxon>Eukaryota</taxon>
        <taxon>Fungi</taxon>
        <taxon>Dikarya</taxon>
        <taxon>Basidiomycota</taxon>
        <taxon>Agaricomycotina</taxon>
        <taxon>Tremellomycetes</taxon>
        <taxon>Filobasidiales</taxon>
        <taxon>Filobasidiaceae</taxon>
        <taxon>Filobasidium</taxon>
    </lineage>
</organism>
<sequence length="356" mass="39527">MSILPSHSGFSSGPDPTTAGSRDSRATEWQNSTCDTDIPAPPVRRDMVDLGALASFRGCLFCDNENTTVITGEHTPWVLLWHRQERQWYRPHCREDQKQTDEDFYGYLCSQHGNQETGKIQSRLKSVPCFSIPSKKIRNFDIYFISEGGNTLDDERTPDEMCAISGTQGSSFQTIVDTGSMNISTIGGPSAASDFKSGHGDDEAPASSKAGSASVDGLSHGLAGIMKKLEPIVFAKGPINKHRCSLCDSEGERLQAAKQKARLPKRLNCYELYALPYSVSEMKWKSPYMPENQTSWYPVIRACVTHKQALTDIVFEVRKLEKGFAGFATQHTVLEDLTVHIMDLQAAKRSLLSHRK</sequence>
<protein>
    <submittedName>
        <fullName evidence="2">Uncharacterized protein</fullName>
    </submittedName>
</protein>
<proteinExistence type="predicted"/>
<feature type="region of interest" description="Disordered" evidence="1">
    <location>
        <begin position="1"/>
        <end position="40"/>
    </location>
</feature>
<feature type="compositionally biased region" description="Polar residues" evidence="1">
    <location>
        <begin position="8"/>
        <end position="35"/>
    </location>
</feature>
<keyword evidence="3" id="KW-1185">Reference proteome</keyword>
<evidence type="ECO:0000313" key="3">
    <source>
        <dbReference type="Proteomes" id="UP000812966"/>
    </source>
</evidence>
<dbReference type="EMBL" id="JABELV010000012">
    <property type="protein sequence ID" value="KAG7571068.1"/>
    <property type="molecule type" value="Genomic_DNA"/>
</dbReference>
<comment type="caution">
    <text evidence="2">The sequence shown here is derived from an EMBL/GenBank/DDBJ whole genome shotgun (WGS) entry which is preliminary data.</text>
</comment>
<gene>
    <name evidence="2" type="ORF">FFLO_01032</name>
</gene>
<dbReference type="AlphaFoldDB" id="A0A8K0JVE0"/>